<evidence type="ECO:0000256" key="2">
    <source>
        <dbReference type="ARBA" id="ARBA00022630"/>
    </source>
</evidence>
<dbReference type="PANTHER" id="PTHR43557">
    <property type="entry name" value="APOPTOSIS-INDUCING FACTOR 1"/>
    <property type="match status" value="1"/>
</dbReference>
<evidence type="ECO:0000313" key="7">
    <source>
        <dbReference type="EMBL" id="GAA4396049.1"/>
    </source>
</evidence>
<organism evidence="7 8">
    <name type="scientific">Tsukamurella soli</name>
    <dbReference type="NCBI Taxonomy" id="644556"/>
    <lineage>
        <taxon>Bacteria</taxon>
        <taxon>Bacillati</taxon>
        <taxon>Actinomycetota</taxon>
        <taxon>Actinomycetes</taxon>
        <taxon>Mycobacteriales</taxon>
        <taxon>Tsukamurellaceae</taxon>
        <taxon>Tsukamurella</taxon>
    </lineage>
</organism>
<dbReference type="Gene3D" id="3.30.390.30">
    <property type="match status" value="1"/>
</dbReference>
<dbReference type="InterPro" id="IPR036188">
    <property type="entry name" value="FAD/NAD-bd_sf"/>
</dbReference>
<accession>A0ABP8JUU0</accession>
<evidence type="ECO:0000259" key="6">
    <source>
        <dbReference type="Pfam" id="PF14759"/>
    </source>
</evidence>
<keyword evidence="3" id="KW-0274">FAD</keyword>
<dbReference type="Gene3D" id="3.50.50.60">
    <property type="entry name" value="FAD/NAD(P)-binding domain"/>
    <property type="match status" value="2"/>
</dbReference>
<feature type="domain" description="FAD/NAD(P)-binding" evidence="5">
    <location>
        <begin position="1"/>
        <end position="296"/>
    </location>
</feature>
<dbReference type="PANTHER" id="PTHR43557:SF2">
    <property type="entry name" value="RIESKE DOMAIN-CONTAINING PROTEIN-RELATED"/>
    <property type="match status" value="1"/>
</dbReference>
<evidence type="ECO:0000256" key="1">
    <source>
        <dbReference type="ARBA" id="ARBA00001974"/>
    </source>
</evidence>
<dbReference type="Pfam" id="PF07992">
    <property type="entry name" value="Pyr_redox_2"/>
    <property type="match status" value="1"/>
</dbReference>
<evidence type="ECO:0000256" key="3">
    <source>
        <dbReference type="ARBA" id="ARBA00022827"/>
    </source>
</evidence>
<gene>
    <name evidence="7" type="ORF">GCM10023147_29930</name>
</gene>
<dbReference type="InterPro" id="IPR023753">
    <property type="entry name" value="FAD/NAD-binding_dom"/>
</dbReference>
<dbReference type="EMBL" id="BAABFR010000046">
    <property type="protein sequence ID" value="GAA4396049.1"/>
    <property type="molecule type" value="Genomic_DNA"/>
</dbReference>
<name>A0ABP8JUU0_9ACTN</name>
<dbReference type="PRINTS" id="PR00368">
    <property type="entry name" value="FADPNR"/>
</dbReference>
<sequence>MIIGAGLAGAKTAEALRDKGFDGHIVLAGDEADRPYERPPLSKDYLNGKADRDSVFVHDAAWYAEQDVDLRTDTVVTAIDRAAKRVEFADGDPVAYDKLVLATGSRPREFPGAGRDAAGAYYLRRLPDSDRLREMLKGANRIVLVGGGWIGLEVAAAARAAEVAVTVVEPGELPLITILGREVAQVFADLHTRHGVDLRTGVGVDRIEADGGSTATVYLDDGTSLEADAVVVGIGAIPNVELAERAGLTVENGVEVDAGLRTSDPDVFAVGDIANAENPALGRRIRVEHWANALNQPAVAAANALGGDERYERQPYFYSDQYELGMEYTGYADADDRVAIRGDTGKLEFLAFWLRDGRVVAGMNVNIWDQGDAIKELIGSGRVVDTARLTDPAIPLSEV</sequence>
<dbReference type="SUPFAM" id="SSF55424">
    <property type="entry name" value="FAD/NAD-linked reductases, dimerisation (C-terminal) domain"/>
    <property type="match status" value="1"/>
</dbReference>
<proteinExistence type="predicted"/>
<protein>
    <submittedName>
        <fullName evidence="7">FAD-dependent oxidoreductase</fullName>
    </submittedName>
</protein>
<dbReference type="SUPFAM" id="SSF51905">
    <property type="entry name" value="FAD/NAD(P)-binding domain"/>
    <property type="match status" value="2"/>
</dbReference>
<dbReference type="InterPro" id="IPR028202">
    <property type="entry name" value="Reductase_C"/>
</dbReference>
<evidence type="ECO:0000313" key="8">
    <source>
        <dbReference type="Proteomes" id="UP001500635"/>
    </source>
</evidence>
<dbReference type="InterPro" id="IPR016156">
    <property type="entry name" value="FAD/NAD-linked_Rdtase_dimer_sf"/>
</dbReference>
<dbReference type="Proteomes" id="UP001500635">
    <property type="component" value="Unassembled WGS sequence"/>
</dbReference>
<dbReference type="PRINTS" id="PR00411">
    <property type="entry name" value="PNDRDTASEI"/>
</dbReference>
<keyword evidence="8" id="KW-1185">Reference proteome</keyword>
<keyword evidence="2" id="KW-0285">Flavoprotein</keyword>
<dbReference type="InterPro" id="IPR050446">
    <property type="entry name" value="FAD-oxidoreductase/Apoptosis"/>
</dbReference>
<comment type="cofactor">
    <cofactor evidence="1">
        <name>FAD</name>
        <dbReference type="ChEBI" id="CHEBI:57692"/>
    </cofactor>
</comment>
<evidence type="ECO:0000259" key="5">
    <source>
        <dbReference type="Pfam" id="PF07992"/>
    </source>
</evidence>
<keyword evidence="4" id="KW-0560">Oxidoreductase</keyword>
<comment type="caution">
    <text evidence="7">The sequence shown here is derived from an EMBL/GenBank/DDBJ whole genome shotgun (WGS) entry which is preliminary data.</text>
</comment>
<feature type="domain" description="Reductase C-terminal" evidence="6">
    <location>
        <begin position="316"/>
        <end position="398"/>
    </location>
</feature>
<evidence type="ECO:0000256" key="4">
    <source>
        <dbReference type="ARBA" id="ARBA00023002"/>
    </source>
</evidence>
<dbReference type="Pfam" id="PF14759">
    <property type="entry name" value="Reductase_C"/>
    <property type="match status" value="1"/>
</dbReference>
<reference evidence="8" key="1">
    <citation type="journal article" date="2019" name="Int. J. Syst. Evol. Microbiol.">
        <title>The Global Catalogue of Microorganisms (GCM) 10K type strain sequencing project: providing services to taxonomists for standard genome sequencing and annotation.</title>
        <authorList>
            <consortium name="The Broad Institute Genomics Platform"/>
            <consortium name="The Broad Institute Genome Sequencing Center for Infectious Disease"/>
            <person name="Wu L."/>
            <person name="Ma J."/>
        </authorList>
    </citation>
    <scope>NUCLEOTIDE SEQUENCE [LARGE SCALE GENOMIC DNA]</scope>
    <source>
        <strain evidence="8">JCM 17688</strain>
    </source>
</reference>